<dbReference type="InterPro" id="IPR043148">
    <property type="entry name" value="TagF_C"/>
</dbReference>
<name>A0A0J5VEP8_9BACI</name>
<evidence type="ECO:0000256" key="3">
    <source>
        <dbReference type="ARBA" id="ARBA00022475"/>
    </source>
</evidence>
<evidence type="ECO:0000256" key="5">
    <source>
        <dbReference type="ARBA" id="ARBA00022944"/>
    </source>
</evidence>
<dbReference type="PANTHER" id="PTHR37316:SF1">
    <property type="entry name" value="TEICHOIC ACID GLYCEROL-PHOSPHATE PRIMASE"/>
    <property type="match status" value="1"/>
</dbReference>
<dbReference type="InterPro" id="IPR007554">
    <property type="entry name" value="Glycerophosphate_synth"/>
</dbReference>
<reference evidence="8" key="4">
    <citation type="submission" date="2016-01" db="EMBL/GenBank/DDBJ databases">
        <authorList>
            <person name="McClelland M."/>
            <person name="Jain A."/>
            <person name="Saraogi P."/>
            <person name="Mendelson R."/>
            <person name="Westerman R."/>
            <person name="SanMiguel P."/>
            <person name="Csonka L."/>
        </authorList>
    </citation>
    <scope>NUCLEOTIDE SEQUENCE</scope>
    <source>
        <strain evidence="8">M19</strain>
    </source>
</reference>
<evidence type="ECO:0000313" key="10">
    <source>
        <dbReference type="Proteomes" id="UP000076510"/>
    </source>
</evidence>
<reference evidence="7" key="2">
    <citation type="submission" date="2015-07" db="EMBL/GenBank/DDBJ databases">
        <title>MeaNS - Measles Nucleotide Surveillance Program.</title>
        <authorList>
            <person name="Tran T."/>
            <person name="Druce J."/>
        </authorList>
    </citation>
    <scope>NUCLEOTIDE SEQUENCE</scope>
    <source>
        <strain evidence="7">JCM 11544</strain>
    </source>
</reference>
<evidence type="ECO:0000256" key="6">
    <source>
        <dbReference type="ARBA" id="ARBA00023136"/>
    </source>
</evidence>
<evidence type="ECO:0000256" key="2">
    <source>
        <dbReference type="ARBA" id="ARBA00010488"/>
    </source>
</evidence>
<dbReference type="GO" id="GO:0005886">
    <property type="term" value="C:plasma membrane"/>
    <property type="evidence" value="ECO:0007669"/>
    <property type="project" value="UniProtKB-SubCell"/>
</dbReference>
<comment type="caution">
    <text evidence="7">The sequence shown here is derived from an EMBL/GenBank/DDBJ whole genome shotgun (WGS) entry which is preliminary data.</text>
</comment>
<evidence type="ECO:0000313" key="8">
    <source>
        <dbReference type="EMBL" id="KZE43945.1"/>
    </source>
</evidence>
<proteinExistence type="inferred from homology"/>
<keyword evidence="4" id="KW-0808">Transferase</keyword>
<comment type="similarity">
    <text evidence="2">Belongs to the CDP-glycerol glycerophosphotransferase family.</text>
</comment>
<dbReference type="AlphaFoldDB" id="A0A0J5VEP8"/>
<evidence type="ECO:0000256" key="4">
    <source>
        <dbReference type="ARBA" id="ARBA00022679"/>
    </source>
</evidence>
<dbReference type="PANTHER" id="PTHR37316">
    <property type="entry name" value="TEICHOIC ACID GLYCEROL-PHOSPHATE PRIMASE"/>
    <property type="match status" value="1"/>
</dbReference>
<dbReference type="Pfam" id="PF04464">
    <property type="entry name" value="Glyphos_transf"/>
    <property type="match status" value="1"/>
</dbReference>
<dbReference type="RefSeq" id="WP_048015261.1">
    <property type="nucleotide sequence ID" value="NZ_LGUE01000008.1"/>
</dbReference>
<dbReference type="Gene3D" id="3.40.50.12580">
    <property type="match status" value="1"/>
</dbReference>
<keyword evidence="6" id="KW-0472">Membrane</keyword>
<dbReference type="Proteomes" id="UP000076510">
    <property type="component" value="Unassembled WGS sequence"/>
</dbReference>
<dbReference type="EMBL" id="LGUE01000008">
    <property type="protein sequence ID" value="KON82935.1"/>
    <property type="molecule type" value="Genomic_DNA"/>
</dbReference>
<dbReference type="InterPro" id="IPR043149">
    <property type="entry name" value="TagF_N"/>
</dbReference>
<dbReference type="GO" id="GO:0047355">
    <property type="term" value="F:CDP-glycerol glycerophosphotransferase activity"/>
    <property type="evidence" value="ECO:0007669"/>
    <property type="project" value="InterPro"/>
</dbReference>
<keyword evidence="3" id="KW-1003">Cell membrane</keyword>
<dbReference type="SUPFAM" id="SSF53756">
    <property type="entry name" value="UDP-Glycosyltransferase/glycogen phosphorylase"/>
    <property type="match status" value="1"/>
</dbReference>
<evidence type="ECO:0008006" key="11">
    <source>
        <dbReference type="Google" id="ProtNLM"/>
    </source>
</evidence>
<dbReference type="EMBL" id="LQQY01000045">
    <property type="protein sequence ID" value="KZE43945.1"/>
    <property type="molecule type" value="Genomic_DNA"/>
</dbReference>
<comment type="subcellular location">
    <subcellularLocation>
        <location evidence="1">Cell membrane</location>
        <topology evidence="1">Peripheral membrane protein</topology>
    </subcellularLocation>
</comment>
<dbReference type="GO" id="GO:0019350">
    <property type="term" value="P:teichoic acid biosynthetic process"/>
    <property type="evidence" value="ECO:0007669"/>
    <property type="project" value="UniProtKB-KW"/>
</dbReference>
<evidence type="ECO:0000256" key="1">
    <source>
        <dbReference type="ARBA" id="ARBA00004202"/>
    </source>
</evidence>
<reference evidence="10" key="3">
    <citation type="submission" date="2016-01" db="EMBL/GenBank/DDBJ databases">
        <title>Whole genome sequencing of Bhargavaea cecembensis T14.</title>
        <authorList>
            <person name="Hong K.W."/>
        </authorList>
    </citation>
    <scope>NUCLEOTIDE SEQUENCE [LARGE SCALE GENOMIC DNA]</scope>
    <source>
        <strain evidence="10">M19</strain>
    </source>
</reference>
<protein>
    <recommendedName>
        <fullName evidence="11">CDP-glycerol glycerophosphotransferase family protein</fullName>
    </recommendedName>
</protein>
<dbReference type="PATRIC" id="fig|189381.11.peg.738"/>
<gene>
    <name evidence="7" type="ORF">AF331_19025</name>
    <name evidence="8" type="ORF">AV649_08885</name>
</gene>
<reference evidence="9" key="1">
    <citation type="submission" date="2015-07" db="EMBL/GenBank/DDBJ databases">
        <title>Fjat-14235 jcm11544.</title>
        <authorList>
            <person name="Liu B."/>
            <person name="Wang J."/>
            <person name="Zhu Y."/>
            <person name="Liu G."/>
            <person name="Chen Q."/>
            <person name="Chen Z."/>
            <person name="Lan J."/>
            <person name="Che J."/>
            <person name="Ge C."/>
            <person name="Shi H."/>
            <person name="Pan Z."/>
            <person name="Liu X."/>
        </authorList>
    </citation>
    <scope>NUCLEOTIDE SEQUENCE [LARGE SCALE GENOMIC DNA]</scope>
    <source>
        <strain evidence="9">JCM 11544</strain>
    </source>
</reference>
<dbReference type="InterPro" id="IPR051612">
    <property type="entry name" value="Teichoic_Acid_Biosynth"/>
</dbReference>
<keyword evidence="9" id="KW-1185">Reference proteome</keyword>
<dbReference type="OrthoDB" id="9811865at2"/>
<keyword evidence="5" id="KW-0777">Teichoic acid biosynthesis</keyword>
<accession>A0A0J5VEP8</accession>
<dbReference type="Proteomes" id="UP000037405">
    <property type="component" value="Unassembled WGS sequence"/>
</dbReference>
<dbReference type="Gene3D" id="3.40.50.11820">
    <property type="match status" value="1"/>
</dbReference>
<sequence length="390" mass="45357">MAREMAITLYLIVFKTIFALAKGFPIKRKVVFVVSFSENNQRIWKEMMRQDVPCRVIFLATDKMHPIFSREKEAETLLFEVKHPVQFLKGIYHLATSKVVLVDNYYGFMAVSDFKKEVTCIQLWHANGAIKKFGLQDPSNEMRSAKAISRFKKVYAKFNKIIVGSEAMADIFREAFGAKEEQFARTGIPRTDPFFDKRKQRRIVDKLYGKFPYLKGKKVVLYAPTYREQDLVAFKLQLDLEKMVPSFSEDMILLVKLHPAVRGRMVIPDELKDKVFDVSTYAGMNELLFVSDVLITDYSSIPFEYSLLRKPMIFYLYDHESYLLERGVWEDYKTSLPGPVAYTTEEVTRILLEDPFNEESASVAEFCEKWNQYSQGHSSENVVRLINDCL</sequence>
<evidence type="ECO:0000313" key="9">
    <source>
        <dbReference type="Proteomes" id="UP000037405"/>
    </source>
</evidence>
<organism evidence="7 9">
    <name type="scientific">Rossellomorea marisflavi</name>
    <dbReference type="NCBI Taxonomy" id="189381"/>
    <lineage>
        <taxon>Bacteria</taxon>
        <taxon>Bacillati</taxon>
        <taxon>Bacillota</taxon>
        <taxon>Bacilli</taxon>
        <taxon>Bacillales</taxon>
        <taxon>Bacillaceae</taxon>
        <taxon>Rossellomorea</taxon>
    </lineage>
</organism>
<evidence type="ECO:0000313" key="7">
    <source>
        <dbReference type="EMBL" id="KON82935.1"/>
    </source>
</evidence>